<dbReference type="InterPro" id="IPR000962">
    <property type="entry name" value="Znf_DskA_TraR"/>
</dbReference>
<evidence type="ECO:0000256" key="2">
    <source>
        <dbReference type="ARBA" id="ARBA00022771"/>
    </source>
</evidence>
<dbReference type="EMBL" id="AM902716">
    <property type="protein sequence ID" value="CAP44754.1"/>
    <property type="molecule type" value="Genomic_DNA"/>
</dbReference>
<evidence type="ECO:0000313" key="6">
    <source>
        <dbReference type="EMBL" id="CAP44754.1"/>
    </source>
</evidence>
<keyword evidence="1" id="KW-0479">Metal-binding</keyword>
<keyword evidence="7" id="KW-1185">Reference proteome</keyword>
<dbReference type="STRING" id="94624.Bpet4403"/>
<evidence type="ECO:0000256" key="4">
    <source>
        <dbReference type="PROSITE-ProRule" id="PRU00510"/>
    </source>
</evidence>
<sequence>MAGKKSRPCGPGVMTVWTEQQYELAARLAEDERAAALEAVRARMSQEVRGSADGNCLDCGDAIAPARLAVLPGAARCMDCQTAHEKQQTRHARY</sequence>
<reference evidence="6 7" key="1">
    <citation type="journal article" date="2008" name="BMC Genomics">
        <title>The missing link: Bordetella petrii is endowed with both the metabolic versatility of environmental bacteria and virulence traits of pathogenic Bordetellae.</title>
        <authorList>
            <person name="Gross R."/>
            <person name="Guzman C.A."/>
            <person name="Sebaihia M."/>
            <person name="Martins Dos Santos V.A."/>
            <person name="Pieper D.H."/>
            <person name="Koebnik R."/>
            <person name="Lechner M."/>
            <person name="Bartels D."/>
            <person name="Buhrmester J."/>
            <person name="Choudhuri J.V."/>
            <person name="Ebensen T."/>
            <person name="Gaigalat L."/>
            <person name="Herrmann S."/>
            <person name="Khachane A.N."/>
            <person name="Larisch C."/>
            <person name="Link S."/>
            <person name="Linke B."/>
            <person name="Meyer F."/>
            <person name="Mormann S."/>
            <person name="Nakunst D."/>
            <person name="Rueckert C."/>
            <person name="Schneiker-Bekel S."/>
            <person name="Schulze K."/>
            <person name="Vorhoelter F.J."/>
            <person name="Yevsa T."/>
            <person name="Engle J.T."/>
            <person name="Goldman W.E."/>
            <person name="Puehler A."/>
            <person name="Goebel U.B."/>
            <person name="Goesmann A."/>
            <person name="Bloecker H."/>
            <person name="Kaiser O."/>
            <person name="Martinez-Arias R."/>
        </authorList>
    </citation>
    <scope>NUCLEOTIDE SEQUENCE [LARGE SCALE GENOMIC DNA]</scope>
    <source>
        <strain evidence="7">ATCC BAA-461 / DSM 12804 / CCUG 43448 / CIP 107267 / Se-1111R</strain>
    </source>
</reference>
<evidence type="ECO:0000259" key="5">
    <source>
        <dbReference type="Pfam" id="PF01258"/>
    </source>
</evidence>
<keyword evidence="3" id="KW-0862">Zinc</keyword>
<dbReference type="KEGG" id="bpt:Bpet4403"/>
<proteinExistence type="predicted"/>
<evidence type="ECO:0000256" key="3">
    <source>
        <dbReference type="ARBA" id="ARBA00022833"/>
    </source>
</evidence>
<dbReference type="AlphaFoldDB" id="A9ID32"/>
<dbReference type="PROSITE" id="PS51128">
    <property type="entry name" value="ZF_DKSA_2"/>
    <property type="match status" value="1"/>
</dbReference>
<dbReference type="eggNOG" id="COG1734">
    <property type="taxonomic scope" value="Bacteria"/>
</dbReference>
<feature type="zinc finger region" description="dksA C4-type" evidence="4">
    <location>
        <begin position="56"/>
        <end position="80"/>
    </location>
</feature>
<dbReference type="Gene3D" id="1.20.120.910">
    <property type="entry name" value="DksA, coiled-coil domain"/>
    <property type="match status" value="1"/>
</dbReference>
<dbReference type="Pfam" id="PF01258">
    <property type="entry name" value="zf-dskA_traR"/>
    <property type="match status" value="1"/>
</dbReference>
<dbReference type="SUPFAM" id="SSF57716">
    <property type="entry name" value="Glucocorticoid receptor-like (DNA-binding domain)"/>
    <property type="match status" value="1"/>
</dbReference>
<dbReference type="GO" id="GO:0008270">
    <property type="term" value="F:zinc ion binding"/>
    <property type="evidence" value="ECO:0007669"/>
    <property type="project" value="UniProtKB-KW"/>
</dbReference>
<name>A9ID32_BORPD</name>
<protein>
    <recommendedName>
        <fullName evidence="5">Zinc finger DksA/TraR C4-type domain-containing protein</fullName>
    </recommendedName>
</protein>
<evidence type="ECO:0000313" key="7">
    <source>
        <dbReference type="Proteomes" id="UP000001225"/>
    </source>
</evidence>
<accession>A9ID32</accession>
<organism evidence="6 7">
    <name type="scientific">Bordetella petrii (strain ATCC BAA-461 / DSM 12804 / CCUG 43448 / CIP 107267 / Se-1111R)</name>
    <dbReference type="NCBI Taxonomy" id="340100"/>
    <lineage>
        <taxon>Bacteria</taxon>
        <taxon>Pseudomonadati</taxon>
        <taxon>Pseudomonadota</taxon>
        <taxon>Betaproteobacteria</taxon>
        <taxon>Burkholderiales</taxon>
        <taxon>Alcaligenaceae</taxon>
        <taxon>Bordetella</taxon>
    </lineage>
</organism>
<gene>
    <name evidence="6" type="ordered locus">Bpet4403</name>
</gene>
<dbReference type="Proteomes" id="UP000001225">
    <property type="component" value="Chromosome"/>
</dbReference>
<keyword evidence="2" id="KW-0863">Zinc-finger</keyword>
<feature type="domain" description="Zinc finger DksA/TraR C4-type" evidence="5">
    <location>
        <begin position="54"/>
        <end position="86"/>
    </location>
</feature>
<evidence type="ECO:0000256" key="1">
    <source>
        <dbReference type="ARBA" id="ARBA00022723"/>
    </source>
</evidence>